<feature type="region of interest" description="Disordered" evidence="1">
    <location>
        <begin position="656"/>
        <end position="675"/>
    </location>
</feature>
<evidence type="ECO:0000256" key="1">
    <source>
        <dbReference type="SAM" id="MobiDB-lite"/>
    </source>
</evidence>
<feature type="transmembrane region" description="Helical" evidence="2">
    <location>
        <begin position="694"/>
        <end position="714"/>
    </location>
</feature>
<evidence type="ECO:0008006" key="5">
    <source>
        <dbReference type="Google" id="ProtNLM"/>
    </source>
</evidence>
<dbReference type="Proteomes" id="UP000003980">
    <property type="component" value="Unassembled WGS sequence"/>
</dbReference>
<accession>H2C5L9</accession>
<dbReference type="SUPFAM" id="SSF82171">
    <property type="entry name" value="DPP6 N-terminal domain-like"/>
    <property type="match status" value="1"/>
</dbReference>
<dbReference type="HOGENOM" id="CLU_385270_0_0_2"/>
<sequence length="717" mass="78673">MRLKGLLLAILLSLSLLPLLSSLVFHAQSEYQISGIPLDTLKCTFYWPSTHSLILVGYSKADLVIYDLGTAQCINLGSGEVSFVSQGENSLLIGLSYVVNGTSRTSIAVIGSDFSLKSEINVLGSPIYAFDQGNYVAVVLNRSGLIYLTYYQGKSSTQTLSIELTTGWSSSAGALSFNSSTQSTDLLLWYYQGRNLYLQLYQLVTFNGVVIAPSLIASYGPFNGGYISIIRQQGYNVLLGINSDQGPYALLLGNITRILPLSQYFSYIKDVQFYDGNIYALGTQPSSFVIYSRNSTFVLNLSFQGTLLLPAPYSSIWILGPSKEAVISSNLTYLDSNFTPSLVLNYTDGVGYLFSNLTGEMYELNLYTGKVIGSYTVQGQLEGSSWSDHGIYVVTGSEKGVEVYQFPYVSSFITTLTLTGISGNWTLRLGELWIRETSPEVTLQLPLSEYQFEVISPPGYSNYSGTILPNQSTVSIGIFPLSFRVLVISEGLPRGVSWGADVGKFNYTSNSSILNLSLPLGNYSLRIYPPLYYNYTVKEIFPFAKLNPSTLEVLPSYTSYDLNGISENASVVLIVLFTEQQFPLVIYSSGYNSTWTMFLNGSAINITSNPMVIRLYPGVYDVSIPMSGLNVSYPRLVSIPKDSKLNVTFKRELNLNGNSTERTGTNSSSPNISNTTSGEVYADTLIGPMTQEDLFLYKVISFVIVVSISVLVAIKVK</sequence>
<evidence type="ECO:0000256" key="2">
    <source>
        <dbReference type="SAM" id="Phobius"/>
    </source>
</evidence>
<proteinExistence type="predicted"/>
<evidence type="ECO:0000313" key="4">
    <source>
        <dbReference type="Proteomes" id="UP000003980"/>
    </source>
</evidence>
<protein>
    <recommendedName>
        <fullName evidence="5">Thermopsin</fullName>
    </recommendedName>
</protein>
<name>H2C5L9_9CREN</name>
<evidence type="ECO:0000313" key="3">
    <source>
        <dbReference type="EMBL" id="EHP69096.1"/>
    </source>
</evidence>
<keyword evidence="2" id="KW-0472">Membrane</keyword>
<dbReference type="eggNOG" id="arCOG10275">
    <property type="taxonomic scope" value="Archaea"/>
</dbReference>
<keyword evidence="2" id="KW-0812">Transmembrane</keyword>
<gene>
    <name evidence="3" type="ORF">MetMK1DRAFT_00018420</name>
</gene>
<keyword evidence="2" id="KW-1133">Transmembrane helix</keyword>
<reference evidence="3 4" key="1">
    <citation type="submission" date="2012-01" db="EMBL/GenBank/DDBJ databases">
        <title>Improved High-Quality Draft sequence of Metallosphaera yellowstonensis MK1.</title>
        <authorList>
            <consortium name="US DOE Joint Genome Institute"/>
            <person name="Lucas S."/>
            <person name="Han J."/>
            <person name="Cheng J.-F."/>
            <person name="Goodwin L."/>
            <person name="Pitluck S."/>
            <person name="Peters L."/>
            <person name="Teshima H."/>
            <person name="Detter J.C."/>
            <person name="Han C."/>
            <person name="Tapia R."/>
            <person name="Land M."/>
            <person name="Hauser L."/>
            <person name="Kyrpides N."/>
            <person name="Kozubal M."/>
            <person name="Macur R.E."/>
            <person name="Jay Z."/>
            <person name="Inskeep W."/>
            <person name="Woyke T."/>
        </authorList>
    </citation>
    <scope>NUCLEOTIDE SEQUENCE [LARGE SCALE GENOMIC DNA]</scope>
    <source>
        <strain evidence="3 4">MK1</strain>
    </source>
</reference>
<dbReference type="EMBL" id="JH597768">
    <property type="protein sequence ID" value="EHP69096.1"/>
    <property type="molecule type" value="Genomic_DNA"/>
</dbReference>
<keyword evidence="4" id="KW-1185">Reference proteome</keyword>
<feature type="compositionally biased region" description="Low complexity" evidence="1">
    <location>
        <begin position="665"/>
        <end position="675"/>
    </location>
</feature>
<organism evidence="3 4">
    <name type="scientific">Metallosphaera yellowstonensis MK1</name>
    <dbReference type="NCBI Taxonomy" id="671065"/>
    <lineage>
        <taxon>Archaea</taxon>
        <taxon>Thermoproteota</taxon>
        <taxon>Thermoprotei</taxon>
        <taxon>Sulfolobales</taxon>
        <taxon>Sulfolobaceae</taxon>
        <taxon>Metallosphaera</taxon>
    </lineage>
</organism>
<dbReference type="AlphaFoldDB" id="H2C5L9"/>